<dbReference type="Proteomes" id="UP001374803">
    <property type="component" value="Chromosome"/>
</dbReference>
<protein>
    <submittedName>
        <fullName evidence="1">Uncharacterized protein</fullName>
    </submittedName>
</protein>
<keyword evidence="2" id="KW-1185">Reference proteome</keyword>
<sequence>MNHTMNFNTTDESDALEDEAFRMVKESLLLRAIRDHAARTLKTHPGPGTRAFLENFTRNFASGLASAIFMRLSTPDGRRSSYPAFENYGEEFRALDERSAGYAERIFARFDRGIVRAKSERVRGIAAVAAPVCAGAVAPWCARVSLLRERMAAKRAA</sequence>
<dbReference type="RefSeq" id="WP_394831684.1">
    <property type="nucleotide sequence ID" value="NZ_CP089929.1"/>
</dbReference>
<reference evidence="1" key="1">
    <citation type="submission" date="2021-12" db="EMBL/GenBank/DDBJ databases">
        <title>Discovery of the Pendulisporaceae a myxobacterial family with distinct sporulation behavior and unique specialized metabolism.</title>
        <authorList>
            <person name="Garcia R."/>
            <person name="Popoff A."/>
            <person name="Bader C.D."/>
            <person name="Loehr J."/>
            <person name="Walesch S."/>
            <person name="Walt C."/>
            <person name="Boldt J."/>
            <person name="Bunk B."/>
            <person name="Haeckl F.J.F.P.J."/>
            <person name="Gunesch A.P."/>
            <person name="Birkelbach J."/>
            <person name="Nuebel U."/>
            <person name="Pietschmann T."/>
            <person name="Bach T."/>
            <person name="Mueller R."/>
        </authorList>
    </citation>
    <scope>NUCLEOTIDE SEQUENCE</scope>
    <source>
        <strain evidence="1">MSr11367</strain>
    </source>
</reference>
<evidence type="ECO:0000313" key="1">
    <source>
        <dbReference type="EMBL" id="WXB02059.1"/>
    </source>
</evidence>
<proteinExistence type="predicted"/>
<name>A0ABZ2KTM8_9BACT</name>
<accession>A0ABZ2KTM8</accession>
<gene>
    <name evidence="1" type="ORF">LVJ94_34745</name>
</gene>
<evidence type="ECO:0000313" key="2">
    <source>
        <dbReference type="Proteomes" id="UP001374803"/>
    </source>
</evidence>
<organism evidence="1 2">
    <name type="scientific">Pendulispora rubella</name>
    <dbReference type="NCBI Taxonomy" id="2741070"/>
    <lineage>
        <taxon>Bacteria</taxon>
        <taxon>Pseudomonadati</taxon>
        <taxon>Myxococcota</taxon>
        <taxon>Myxococcia</taxon>
        <taxon>Myxococcales</taxon>
        <taxon>Sorangiineae</taxon>
        <taxon>Pendulisporaceae</taxon>
        <taxon>Pendulispora</taxon>
    </lineage>
</organism>
<dbReference type="EMBL" id="CP089983">
    <property type="protein sequence ID" value="WXB02059.1"/>
    <property type="molecule type" value="Genomic_DNA"/>
</dbReference>